<dbReference type="Proteomes" id="UP000183442">
    <property type="component" value="Unassembled WGS sequence"/>
</dbReference>
<dbReference type="PATRIC" id="fig|294671.3.peg.376"/>
<evidence type="ECO:0000313" key="2">
    <source>
        <dbReference type="EMBL" id="SFL74891.1"/>
    </source>
</evidence>
<dbReference type="AlphaFoldDB" id="A0A126QXQ0"/>
<gene>
    <name evidence="2" type="ORF">SAMN02910297_01668</name>
    <name evidence="1" type="ORF">YLM1_0373</name>
</gene>
<accession>A0A126QXQ0</accession>
<dbReference type="EMBL" id="CP014265">
    <property type="protein sequence ID" value="AMK14933.1"/>
    <property type="molecule type" value="Genomic_DNA"/>
</dbReference>
<dbReference type="KEGG" id="mol:YLM1_0373"/>
<keyword evidence="3" id="KW-1185">Reference proteome</keyword>
<protein>
    <submittedName>
        <fullName evidence="1">Uncharacterized protein</fullName>
    </submittedName>
</protein>
<evidence type="ECO:0000313" key="4">
    <source>
        <dbReference type="Proteomes" id="UP000183442"/>
    </source>
</evidence>
<sequence>MSSLNRCSNEKLSFKYSDEWKLEELPLDNNPDCIATLSYEDGSLLNVIAFQSEMPSLDEFKEIIEESLLNDNAQIISSEIANLAKRSAIQIHSKISIPEIDFEMFSVVFLEDDFVYIFELRTVNDIVSKFMEIVRTFEILE</sequence>
<dbReference type="RefSeq" id="WP_067145754.1">
    <property type="nucleotide sequence ID" value="NZ_CP014265.1"/>
</dbReference>
<evidence type="ECO:0000313" key="3">
    <source>
        <dbReference type="Proteomes" id="UP000066376"/>
    </source>
</evidence>
<name>A0A126QXQ0_METOL</name>
<reference evidence="4" key="3">
    <citation type="submission" date="2016-10" db="EMBL/GenBank/DDBJ databases">
        <authorList>
            <person name="Varghese N."/>
        </authorList>
    </citation>
    <scope>NUCLEOTIDE SEQUENCE [LARGE SCALE GENOMIC DNA]</scope>
    <source>
        <strain evidence="4">DSM 16632</strain>
    </source>
</reference>
<reference evidence="2" key="4">
    <citation type="submission" date="2016-10" db="EMBL/GenBank/DDBJ databases">
        <authorList>
            <person name="de Groot N.N."/>
        </authorList>
    </citation>
    <scope>NUCLEOTIDE SEQUENCE [LARGE SCALE GENOMIC DNA]</scope>
    <source>
        <strain evidence="2">DSM 16632</strain>
    </source>
</reference>
<proteinExistence type="predicted"/>
<reference evidence="3" key="2">
    <citation type="submission" date="2016-02" db="EMBL/GenBank/DDBJ databases">
        <title>The draft genome sequence of the rumen methanogen Methanobrevibacter olleyae YLM1.</title>
        <authorList>
            <consortium name="New Zealand Agricultural Greenhouse Gas Research Centre/Pastoral Greenhouse Gas Research Consortium"/>
            <person name="Kelly W.J."/>
            <person name="Li D."/>
            <person name="Lambie S.C."/>
            <person name="Attwood G.T."/>
            <person name="Altermann E."/>
            <person name="Leahy S.C."/>
        </authorList>
    </citation>
    <scope>NUCLEOTIDE SEQUENCE [LARGE SCALE GENOMIC DNA]</scope>
    <source>
        <strain evidence="3">YLM1</strain>
    </source>
</reference>
<organism evidence="1 3">
    <name type="scientific">Methanobrevibacter olleyae</name>
    <dbReference type="NCBI Taxonomy" id="294671"/>
    <lineage>
        <taxon>Archaea</taxon>
        <taxon>Methanobacteriati</taxon>
        <taxon>Methanobacteriota</taxon>
        <taxon>Methanomada group</taxon>
        <taxon>Methanobacteria</taxon>
        <taxon>Methanobacteriales</taxon>
        <taxon>Methanobacteriaceae</taxon>
        <taxon>Methanobrevibacter</taxon>
    </lineage>
</organism>
<reference evidence="1 3" key="1">
    <citation type="journal article" date="2016" name="Genome Announc.">
        <title>Draft Genome Sequence of the Rumen Methanogen Methanobrevibacter olleyae YLM1.</title>
        <authorList>
            <person name="Kelly W.J."/>
            <person name="Li D."/>
            <person name="Lambie S.C."/>
            <person name="Cox F."/>
            <person name="Attwood G.T."/>
            <person name="Altermann E."/>
            <person name="Leahy S.C."/>
        </authorList>
    </citation>
    <scope>NUCLEOTIDE SEQUENCE [LARGE SCALE GENOMIC DNA]</scope>
    <source>
        <strain evidence="1 3">YLM1</strain>
    </source>
</reference>
<evidence type="ECO:0000313" key="1">
    <source>
        <dbReference type="EMBL" id="AMK14933.1"/>
    </source>
</evidence>
<dbReference type="EMBL" id="FOTL01000034">
    <property type="protein sequence ID" value="SFL74891.1"/>
    <property type="molecule type" value="Genomic_DNA"/>
</dbReference>
<dbReference type="Proteomes" id="UP000066376">
    <property type="component" value="Chromosome"/>
</dbReference>
<dbReference type="GeneID" id="28488670"/>
<dbReference type="OrthoDB" id="73252at2157"/>